<sequence>MGANVNRRDIGLPEGSLCFLQNASGPSTAASKSVQTLRFPTMSPETRESRSFTSHSVGARCIPPWNGTLSKATGRPMDCLKRH</sequence>
<dbReference type="Proteomes" id="UP000324222">
    <property type="component" value="Unassembled WGS sequence"/>
</dbReference>
<feature type="region of interest" description="Disordered" evidence="1">
    <location>
        <begin position="26"/>
        <end position="57"/>
    </location>
</feature>
<protein>
    <submittedName>
        <fullName evidence="2">Uncharacterized protein</fullName>
    </submittedName>
</protein>
<name>A0A5B7JIY0_PORTR</name>
<dbReference type="AlphaFoldDB" id="A0A5B7JIY0"/>
<gene>
    <name evidence="2" type="ORF">E2C01_093433</name>
</gene>
<comment type="caution">
    <text evidence="2">The sequence shown here is derived from an EMBL/GenBank/DDBJ whole genome shotgun (WGS) entry which is preliminary data.</text>
</comment>
<keyword evidence="3" id="KW-1185">Reference proteome</keyword>
<reference evidence="2 3" key="1">
    <citation type="submission" date="2019-05" db="EMBL/GenBank/DDBJ databases">
        <title>Another draft genome of Portunus trituberculatus and its Hox gene families provides insights of decapod evolution.</title>
        <authorList>
            <person name="Jeong J.-H."/>
            <person name="Song I."/>
            <person name="Kim S."/>
            <person name="Choi T."/>
            <person name="Kim D."/>
            <person name="Ryu S."/>
            <person name="Kim W."/>
        </authorList>
    </citation>
    <scope>NUCLEOTIDE SEQUENCE [LARGE SCALE GENOMIC DNA]</scope>
    <source>
        <tissue evidence="2">Muscle</tissue>
    </source>
</reference>
<dbReference type="EMBL" id="VSRR010112573">
    <property type="protein sequence ID" value="MPC98081.1"/>
    <property type="molecule type" value="Genomic_DNA"/>
</dbReference>
<evidence type="ECO:0000256" key="1">
    <source>
        <dbReference type="SAM" id="MobiDB-lite"/>
    </source>
</evidence>
<proteinExistence type="predicted"/>
<evidence type="ECO:0000313" key="3">
    <source>
        <dbReference type="Proteomes" id="UP000324222"/>
    </source>
</evidence>
<evidence type="ECO:0000313" key="2">
    <source>
        <dbReference type="EMBL" id="MPC98081.1"/>
    </source>
</evidence>
<organism evidence="2 3">
    <name type="scientific">Portunus trituberculatus</name>
    <name type="common">Swimming crab</name>
    <name type="synonym">Neptunus trituberculatus</name>
    <dbReference type="NCBI Taxonomy" id="210409"/>
    <lineage>
        <taxon>Eukaryota</taxon>
        <taxon>Metazoa</taxon>
        <taxon>Ecdysozoa</taxon>
        <taxon>Arthropoda</taxon>
        <taxon>Crustacea</taxon>
        <taxon>Multicrustacea</taxon>
        <taxon>Malacostraca</taxon>
        <taxon>Eumalacostraca</taxon>
        <taxon>Eucarida</taxon>
        <taxon>Decapoda</taxon>
        <taxon>Pleocyemata</taxon>
        <taxon>Brachyura</taxon>
        <taxon>Eubrachyura</taxon>
        <taxon>Portunoidea</taxon>
        <taxon>Portunidae</taxon>
        <taxon>Portuninae</taxon>
        <taxon>Portunus</taxon>
    </lineage>
</organism>
<accession>A0A5B7JIY0</accession>
<feature type="compositionally biased region" description="Polar residues" evidence="1">
    <location>
        <begin position="26"/>
        <end position="38"/>
    </location>
</feature>